<dbReference type="Proteomes" id="UP000679352">
    <property type="component" value="Chromosome"/>
</dbReference>
<keyword evidence="6" id="KW-0472">Membrane</keyword>
<name>A0A975PA54_9RHOB</name>
<evidence type="ECO:0000256" key="6">
    <source>
        <dbReference type="ARBA" id="ARBA00023136"/>
    </source>
</evidence>
<evidence type="ECO:0000256" key="8">
    <source>
        <dbReference type="SAM" id="Coils"/>
    </source>
</evidence>
<dbReference type="InterPro" id="IPR003423">
    <property type="entry name" value="OMP_efflux"/>
</dbReference>
<evidence type="ECO:0000256" key="4">
    <source>
        <dbReference type="ARBA" id="ARBA00022452"/>
    </source>
</evidence>
<keyword evidence="9" id="KW-0732">Signal</keyword>
<dbReference type="PANTHER" id="PTHR30026:SF22">
    <property type="entry name" value="OUTER MEMBRANE EFFLUX PROTEIN"/>
    <property type="match status" value="1"/>
</dbReference>
<keyword evidence="11" id="KW-1185">Reference proteome</keyword>
<dbReference type="AlphaFoldDB" id="A0A975PA54"/>
<dbReference type="KEGG" id="gfu:KM031_01810"/>
<dbReference type="GO" id="GO:1990281">
    <property type="term" value="C:efflux pump complex"/>
    <property type="evidence" value="ECO:0007669"/>
    <property type="project" value="TreeGrafter"/>
</dbReference>
<dbReference type="NCBIfam" id="TIGR01844">
    <property type="entry name" value="type_I_sec_TolC"/>
    <property type="match status" value="1"/>
</dbReference>
<keyword evidence="7" id="KW-0998">Cell outer membrane</keyword>
<dbReference type="EMBL" id="CP076361">
    <property type="protein sequence ID" value="QWK91873.1"/>
    <property type="molecule type" value="Genomic_DNA"/>
</dbReference>
<proteinExistence type="inferred from homology"/>
<dbReference type="InterPro" id="IPR051906">
    <property type="entry name" value="TolC-like"/>
</dbReference>
<evidence type="ECO:0000256" key="1">
    <source>
        <dbReference type="ARBA" id="ARBA00004442"/>
    </source>
</evidence>
<feature type="chain" id="PRO_5036849239" evidence="9">
    <location>
        <begin position="23"/>
        <end position="460"/>
    </location>
</feature>
<evidence type="ECO:0000256" key="5">
    <source>
        <dbReference type="ARBA" id="ARBA00022692"/>
    </source>
</evidence>
<comment type="subcellular location">
    <subcellularLocation>
        <location evidence="1">Cell outer membrane</location>
    </subcellularLocation>
</comment>
<dbReference type="InterPro" id="IPR010130">
    <property type="entry name" value="T1SS_OMP_TolC"/>
</dbReference>
<dbReference type="GO" id="GO:0015288">
    <property type="term" value="F:porin activity"/>
    <property type="evidence" value="ECO:0007669"/>
    <property type="project" value="TreeGrafter"/>
</dbReference>
<dbReference type="GO" id="GO:0015562">
    <property type="term" value="F:efflux transmembrane transporter activity"/>
    <property type="evidence" value="ECO:0007669"/>
    <property type="project" value="InterPro"/>
</dbReference>
<evidence type="ECO:0000256" key="2">
    <source>
        <dbReference type="ARBA" id="ARBA00007613"/>
    </source>
</evidence>
<accession>A0A975PA54</accession>
<feature type="signal peptide" evidence="9">
    <location>
        <begin position="1"/>
        <end position="22"/>
    </location>
</feature>
<evidence type="ECO:0000256" key="7">
    <source>
        <dbReference type="ARBA" id="ARBA00023237"/>
    </source>
</evidence>
<dbReference type="PANTHER" id="PTHR30026">
    <property type="entry name" value="OUTER MEMBRANE PROTEIN TOLC"/>
    <property type="match status" value="1"/>
</dbReference>
<dbReference type="Gene3D" id="1.20.1600.10">
    <property type="entry name" value="Outer membrane efflux proteins (OEP)"/>
    <property type="match status" value="1"/>
</dbReference>
<organism evidence="10 11">
    <name type="scientific">Gemmobacter fulvus</name>
    <dbReference type="NCBI Taxonomy" id="2840474"/>
    <lineage>
        <taxon>Bacteria</taxon>
        <taxon>Pseudomonadati</taxon>
        <taxon>Pseudomonadota</taxon>
        <taxon>Alphaproteobacteria</taxon>
        <taxon>Rhodobacterales</taxon>
        <taxon>Paracoccaceae</taxon>
        <taxon>Gemmobacter</taxon>
    </lineage>
</organism>
<keyword evidence="5" id="KW-0812">Transmembrane</keyword>
<dbReference type="GO" id="GO:0009279">
    <property type="term" value="C:cell outer membrane"/>
    <property type="evidence" value="ECO:0007669"/>
    <property type="project" value="UniProtKB-SubCell"/>
</dbReference>
<keyword evidence="8" id="KW-0175">Coiled coil</keyword>
<evidence type="ECO:0000313" key="10">
    <source>
        <dbReference type="EMBL" id="QWK91873.1"/>
    </source>
</evidence>
<gene>
    <name evidence="10" type="ORF">KM031_01810</name>
</gene>
<keyword evidence="4" id="KW-1134">Transmembrane beta strand</keyword>
<evidence type="ECO:0000256" key="3">
    <source>
        <dbReference type="ARBA" id="ARBA00022448"/>
    </source>
</evidence>
<sequence>MRQVLAATAATVLVALAPMARAETLGDAMIAAYKNSHLLDQNRALLRAADEDVATAVSAMRPVVEFTASSSRQRRVSDLTGNESFTENTALELSWELMLFDFGRTAASIAAAKESVLATRAGLVGVEQSVLLGTVEAYVNVRLAQEIVELRQNNLRLLTEELRAAEDRFDVGEVTRTDVALAESQLAASRAALAAAEGDVLVARESYKASTGAYPGRLAAVPKAPKLPRSLDEALAIARRTHPDMIRAQHLVKVADLNVELAQANMRPTIGLQASAGVNSSNQFNSDYDYQSAGVSFNQTLYAGGRLSALYRRAMAQREAQRAALHQTRVSIDQNLGNAWANLDVSAAQIAANIRQIEAAQVAFDGLREEAKLGARTTLEVLDAEQDLLDARAARVQSEAQRYYAVYNVLSAMGLLTVEGMNLGIPTYDVTAYYNVVKDAPAPSFQGDSLDRVLRAIGKD</sequence>
<dbReference type="SUPFAM" id="SSF56954">
    <property type="entry name" value="Outer membrane efflux proteins (OEP)"/>
    <property type="match status" value="1"/>
</dbReference>
<reference evidence="10" key="1">
    <citation type="submission" date="2021-06" db="EMBL/GenBank/DDBJ databases">
        <title>Direct submission.</title>
        <authorList>
            <person name="Lee C.-S."/>
            <person name="Jin L."/>
        </authorList>
    </citation>
    <scope>NUCLEOTIDE SEQUENCE</scope>
    <source>
        <strain evidence="10">Con5</strain>
    </source>
</reference>
<comment type="similarity">
    <text evidence="2">Belongs to the outer membrane factor (OMF) (TC 1.B.17) family.</text>
</comment>
<protein>
    <submittedName>
        <fullName evidence="10">TolC family outer membrane protein</fullName>
    </submittedName>
</protein>
<evidence type="ECO:0000313" key="11">
    <source>
        <dbReference type="Proteomes" id="UP000679352"/>
    </source>
</evidence>
<evidence type="ECO:0000256" key="9">
    <source>
        <dbReference type="SAM" id="SignalP"/>
    </source>
</evidence>
<feature type="coiled-coil region" evidence="8">
    <location>
        <begin position="140"/>
        <end position="168"/>
    </location>
</feature>
<dbReference type="Pfam" id="PF02321">
    <property type="entry name" value="OEP"/>
    <property type="match status" value="2"/>
</dbReference>
<keyword evidence="3" id="KW-0813">Transport</keyword>